<dbReference type="Pfam" id="PF02602">
    <property type="entry name" value="HEM4"/>
    <property type="match status" value="1"/>
</dbReference>
<gene>
    <name evidence="2" type="ORF">FH759_10485</name>
</gene>
<protein>
    <submittedName>
        <fullName evidence="2">Uroporphyrinogen-III synthase</fullName>
    </submittedName>
</protein>
<proteinExistence type="predicted"/>
<dbReference type="GO" id="GO:0033014">
    <property type="term" value="P:tetrapyrrole biosynthetic process"/>
    <property type="evidence" value="ECO:0007669"/>
    <property type="project" value="InterPro"/>
</dbReference>
<evidence type="ECO:0000259" key="1">
    <source>
        <dbReference type="Pfam" id="PF02602"/>
    </source>
</evidence>
<organism evidence="2 3">
    <name type="scientific">Sediminimonas qiaohouensis</name>
    <dbReference type="NCBI Taxonomy" id="552061"/>
    <lineage>
        <taxon>Bacteria</taxon>
        <taxon>Pseudomonadati</taxon>
        <taxon>Pseudomonadota</taxon>
        <taxon>Alphaproteobacteria</taxon>
        <taxon>Rhodobacterales</taxon>
        <taxon>Roseobacteraceae</taxon>
        <taxon>Sediminimonas</taxon>
    </lineage>
</organism>
<dbReference type="Proteomes" id="UP000483078">
    <property type="component" value="Unassembled WGS sequence"/>
</dbReference>
<dbReference type="Gene3D" id="3.40.50.10090">
    <property type="match status" value="2"/>
</dbReference>
<evidence type="ECO:0000313" key="3">
    <source>
        <dbReference type="Proteomes" id="UP000483078"/>
    </source>
</evidence>
<dbReference type="GO" id="GO:0004852">
    <property type="term" value="F:uroporphyrinogen-III synthase activity"/>
    <property type="evidence" value="ECO:0007669"/>
    <property type="project" value="InterPro"/>
</dbReference>
<dbReference type="SUPFAM" id="SSF69618">
    <property type="entry name" value="HemD-like"/>
    <property type="match status" value="1"/>
</dbReference>
<dbReference type="EMBL" id="VENJ01000013">
    <property type="protein sequence ID" value="MTJ05102.1"/>
    <property type="molecule type" value="Genomic_DNA"/>
</dbReference>
<evidence type="ECO:0000313" key="2">
    <source>
        <dbReference type="EMBL" id="MTJ05102.1"/>
    </source>
</evidence>
<comment type="caution">
    <text evidence="2">The sequence shown here is derived from an EMBL/GenBank/DDBJ whole genome shotgun (WGS) entry which is preliminary data.</text>
</comment>
<reference evidence="2 3" key="1">
    <citation type="submission" date="2019-06" db="EMBL/GenBank/DDBJ databases">
        <title>Enrichment of Autotrophic Halophilic Microorganisms from Red Sea Brine Pool Using Microbial Electrosynthesis System.</title>
        <authorList>
            <person name="Alqahtani M.F."/>
            <person name="Bajracharya S."/>
            <person name="Katuri K.P."/>
            <person name="Ali M."/>
            <person name="Saikaly P.E."/>
        </authorList>
    </citation>
    <scope>NUCLEOTIDE SEQUENCE [LARGE SCALE GENOMIC DNA]</scope>
    <source>
        <strain evidence="2">MES6</strain>
    </source>
</reference>
<dbReference type="InterPro" id="IPR003754">
    <property type="entry name" value="4pyrrol_synth_uPrphyn_synth"/>
</dbReference>
<dbReference type="RefSeq" id="WP_273249911.1">
    <property type="nucleotide sequence ID" value="NZ_VENJ01000013.1"/>
</dbReference>
<feature type="domain" description="Tetrapyrrole biosynthesis uroporphyrinogen III synthase" evidence="1">
    <location>
        <begin position="17"/>
        <end position="220"/>
    </location>
</feature>
<dbReference type="AlphaFoldDB" id="A0A7C9LP08"/>
<dbReference type="InterPro" id="IPR036108">
    <property type="entry name" value="4pyrrol_syn_uPrphyn_synt_sf"/>
</dbReference>
<sequence>MHATILLTRPMAAAGRLVGYWEKRGVRVCISPLIEPEFEPRAPDLSGIKGLIFTSATAVQAFVNLCPHVQLPAYAVGDATAEAAREAGLDAVSAGGDAEALIRRILADAPEGPLLHVRGRHARGAVAERLSDAGCPTREAVLYTQAEQPLTPQAATLLNGQAPVIVPLFSPRTAEIFSAQHRGAAPILVAAMSAQVAEAVTMEVAKLSVAKQPTMESMLEAIDGLLSAADDLEGH</sequence>
<name>A0A7C9LP08_9RHOB</name>
<dbReference type="CDD" id="cd06578">
    <property type="entry name" value="HemD"/>
    <property type="match status" value="1"/>
</dbReference>
<accession>A0A7C9LP08</accession>